<dbReference type="AlphaFoldDB" id="A0AAE1MFP9"/>
<dbReference type="GO" id="GO:0005737">
    <property type="term" value="C:cytoplasm"/>
    <property type="evidence" value="ECO:0007669"/>
    <property type="project" value="TreeGrafter"/>
</dbReference>
<dbReference type="Gene3D" id="3.40.50.300">
    <property type="entry name" value="P-loop containing nucleotide triphosphate hydrolases"/>
    <property type="match status" value="1"/>
</dbReference>
<protein>
    <recommendedName>
        <fullName evidence="1">Dynamin N-terminal domain-containing protein</fullName>
    </recommendedName>
</protein>
<dbReference type="PANTHER" id="PTHR11566:SF80">
    <property type="entry name" value="PHRAGMOPLASTIN DRP1C"/>
    <property type="match status" value="1"/>
</dbReference>
<reference evidence="2" key="1">
    <citation type="submission" date="2023-10" db="EMBL/GenBank/DDBJ databases">
        <title>Chromosome-level genome of the transformable northern wattle, Acacia crassicarpa.</title>
        <authorList>
            <person name="Massaro I."/>
            <person name="Sinha N.R."/>
            <person name="Poethig S."/>
            <person name="Leichty A.R."/>
        </authorList>
    </citation>
    <scope>NUCLEOTIDE SEQUENCE</scope>
    <source>
        <strain evidence="2">Acra3RX</strain>
        <tissue evidence="2">Leaf</tissue>
    </source>
</reference>
<dbReference type="PANTHER" id="PTHR11566">
    <property type="entry name" value="DYNAMIN"/>
    <property type="match status" value="1"/>
</dbReference>
<dbReference type="Proteomes" id="UP001293593">
    <property type="component" value="Unassembled WGS sequence"/>
</dbReference>
<dbReference type="EMBL" id="JAWXYG010000009">
    <property type="protein sequence ID" value="KAK4263515.1"/>
    <property type="molecule type" value="Genomic_DNA"/>
</dbReference>
<dbReference type="Pfam" id="PF00350">
    <property type="entry name" value="Dynamin_N"/>
    <property type="match status" value="1"/>
</dbReference>
<dbReference type="SUPFAM" id="SSF52540">
    <property type="entry name" value="P-loop containing nucleoside triphosphate hydrolases"/>
    <property type="match status" value="1"/>
</dbReference>
<evidence type="ECO:0000313" key="2">
    <source>
        <dbReference type="EMBL" id="KAK4263515.1"/>
    </source>
</evidence>
<keyword evidence="3" id="KW-1185">Reference proteome</keyword>
<organism evidence="2 3">
    <name type="scientific">Acacia crassicarpa</name>
    <name type="common">northern wattle</name>
    <dbReference type="NCBI Taxonomy" id="499986"/>
    <lineage>
        <taxon>Eukaryota</taxon>
        <taxon>Viridiplantae</taxon>
        <taxon>Streptophyta</taxon>
        <taxon>Embryophyta</taxon>
        <taxon>Tracheophyta</taxon>
        <taxon>Spermatophyta</taxon>
        <taxon>Magnoliopsida</taxon>
        <taxon>eudicotyledons</taxon>
        <taxon>Gunneridae</taxon>
        <taxon>Pentapetalae</taxon>
        <taxon>rosids</taxon>
        <taxon>fabids</taxon>
        <taxon>Fabales</taxon>
        <taxon>Fabaceae</taxon>
        <taxon>Caesalpinioideae</taxon>
        <taxon>mimosoid clade</taxon>
        <taxon>Acacieae</taxon>
        <taxon>Acacia</taxon>
    </lineage>
</organism>
<comment type="caution">
    <text evidence="2">The sequence shown here is derived from an EMBL/GenBank/DDBJ whole genome shotgun (WGS) entry which is preliminary data.</text>
</comment>
<dbReference type="GO" id="GO:0016020">
    <property type="term" value="C:membrane"/>
    <property type="evidence" value="ECO:0007669"/>
    <property type="project" value="TreeGrafter"/>
</dbReference>
<dbReference type="InterPro" id="IPR022812">
    <property type="entry name" value="Dynamin"/>
</dbReference>
<accession>A0AAE1MFP9</accession>
<dbReference type="GO" id="GO:0008017">
    <property type="term" value="F:microtubule binding"/>
    <property type="evidence" value="ECO:0007669"/>
    <property type="project" value="TreeGrafter"/>
</dbReference>
<evidence type="ECO:0000259" key="1">
    <source>
        <dbReference type="Pfam" id="PF00350"/>
    </source>
</evidence>
<sequence length="74" mass="7937">MATMTSLIGLINKIQRACRLSLREALPSVVVVGGQSSGKSPVLESVIGRDFLLRGSGDCHICGEYAKAGEWCNW</sequence>
<proteinExistence type="predicted"/>
<dbReference type="InterPro" id="IPR045063">
    <property type="entry name" value="Dynamin_N"/>
</dbReference>
<feature type="domain" description="Dynamin N-terminal" evidence="1">
    <location>
        <begin position="29"/>
        <end position="58"/>
    </location>
</feature>
<dbReference type="GO" id="GO:0005874">
    <property type="term" value="C:microtubule"/>
    <property type="evidence" value="ECO:0007669"/>
    <property type="project" value="TreeGrafter"/>
</dbReference>
<dbReference type="GO" id="GO:0003924">
    <property type="term" value="F:GTPase activity"/>
    <property type="evidence" value="ECO:0007669"/>
    <property type="project" value="TreeGrafter"/>
</dbReference>
<name>A0AAE1MFP9_9FABA</name>
<dbReference type="InterPro" id="IPR027417">
    <property type="entry name" value="P-loop_NTPase"/>
</dbReference>
<evidence type="ECO:0000313" key="3">
    <source>
        <dbReference type="Proteomes" id="UP001293593"/>
    </source>
</evidence>
<gene>
    <name evidence="2" type="ORF">QN277_028913</name>
</gene>